<name>A0ABN7QZI6_9BACT</name>
<keyword evidence="2" id="KW-1185">Reference proteome</keyword>
<evidence type="ECO:0008006" key="3">
    <source>
        <dbReference type="Google" id="ProtNLM"/>
    </source>
</evidence>
<dbReference type="InterPro" id="IPR009241">
    <property type="entry name" value="HigB-like"/>
</dbReference>
<evidence type="ECO:0000313" key="1">
    <source>
        <dbReference type="EMBL" id="CAG5067375.1"/>
    </source>
</evidence>
<comment type="caution">
    <text evidence="1">The sequence shown here is derived from an EMBL/GenBank/DDBJ whole genome shotgun (WGS) entry which is preliminary data.</text>
</comment>
<accession>A0ABN7QZI6</accession>
<dbReference type="EMBL" id="CAJRAU010000001">
    <property type="protein sequence ID" value="CAG5067375.1"/>
    <property type="molecule type" value="Genomic_DNA"/>
</dbReference>
<proteinExistence type="predicted"/>
<evidence type="ECO:0000313" key="2">
    <source>
        <dbReference type="Proteomes" id="UP000679725"/>
    </source>
</evidence>
<gene>
    <name evidence="1" type="ORF">DYBT9623_00095</name>
</gene>
<protein>
    <recommendedName>
        <fullName evidence="3">Type II toxin-antitoxin system RelE/ParE family toxin</fullName>
    </recommendedName>
</protein>
<sequence length="93" mass="11149">MDDKAREKVYYNIRKSQFVADAAVFKKLNRHIWEFRTIYQGLAYRLFAFWDRTAARNTMVIATHGILKKSNKTPAKEIEKAENIRKHYLTQRQ</sequence>
<reference evidence="1 2" key="1">
    <citation type="submission" date="2021-04" db="EMBL/GenBank/DDBJ databases">
        <authorList>
            <person name="Rodrigo-Torres L."/>
            <person name="Arahal R. D."/>
            <person name="Lucena T."/>
        </authorList>
    </citation>
    <scope>NUCLEOTIDE SEQUENCE [LARGE SCALE GENOMIC DNA]</scope>
    <source>
        <strain evidence="1 2">CECT 9623</strain>
    </source>
</reference>
<organism evidence="1 2">
    <name type="scientific">Dyadobacter linearis</name>
    <dbReference type="NCBI Taxonomy" id="2823330"/>
    <lineage>
        <taxon>Bacteria</taxon>
        <taxon>Pseudomonadati</taxon>
        <taxon>Bacteroidota</taxon>
        <taxon>Cytophagia</taxon>
        <taxon>Cytophagales</taxon>
        <taxon>Spirosomataceae</taxon>
        <taxon>Dyadobacter</taxon>
    </lineage>
</organism>
<dbReference type="Pfam" id="PF05973">
    <property type="entry name" value="Gp49"/>
    <property type="match status" value="1"/>
</dbReference>
<dbReference type="Proteomes" id="UP000679725">
    <property type="component" value="Unassembled WGS sequence"/>
</dbReference>